<evidence type="ECO:0000313" key="1">
    <source>
        <dbReference type="EMBL" id="QKS24223.1"/>
    </source>
</evidence>
<gene>
    <name evidence="1" type="ORF">FX987_01997</name>
</gene>
<proteinExistence type="predicted"/>
<organism evidence="1 2">
    <name type="scientific">Vreelandella titanicae</name>
    <dbReference type="NCBI Taxonomy" id="664683"/>
    <lineage>
        <taxon>Bacteria</taxon>
        <taxon>Pseudomonadati</taxon>
        <taxon>Pseudomonadota</taxon>
        <taxon>Gammaproteobacteria</taxon>
        <taxon>Oceanospirillales</taxon>
        <taxon>Halomonadaceae</taxon>
        <taxon>Vreelandella</taxon>
    </lineage>
</organism>
<sequence>MATVNVDVEVDLDDFDTEDLLDELKSRGSNASGVGLVEGYDPVSGKGTAELADALFEARRNGNDERALELVDRLIYAALGRII</sequence>
<name>A0AAP9NL52_9GAMM</name>
<keyword evidence="2" id="KW-1185">Reference proteome</keyword>
<dbReference type="RefSeq" id="WP_022522820.1">
    <property type="nucleotide sequence ID" value="NZ_CP054580.1"/>
</dbReference>
<evidence type="ECO:0000313" key="2">
    <source>
        <dbReference type="Proteomes" id="UP000509761"/>
    </source>
</evidence>
<protein>
    <submittedName>
        <fullName evidence="1">Uncharacterized protein</fullName>
    </submittedName>
</protein>
<dbReference type="Proteomes" id="UP000509761">
    <property type="component" value="Chromosome"/>
</dbReference>
<reference evidence="1 2" key="1">
    <citation type="submission" date="2019-12" db="EMBL/GenBank/DDBJ databases">
        <title>Genome sequencing and assembly of endphytes of Porphyra tenera.</title>
        <authorList>
            <person name="Park J.M."/>
            <person name="Shin R."/>
            <person name="Jo S.H."/>
        </authorList>
    </citation>
    <scope>NUCLEOTIDE SEQUENCE [LARGE SCALE GENOMIC DNA]</scope>
    <source>
        <strain evidence="1 2">GPM3</strain>
    </source>
</reference>
<accession>A0AAP9NL52</accession>
<dbReference type="AlphaFoldDB" id="A0AAP9NL52"/>
<dbReference type="EMBL" id="CP054580">
    <property type="protein sequence ID" value="QKS24223.1"/>
    <property type="molecule type" value="Genomic_DNA"/>
</dbReference>